<feature type="transmembrane region" description="Helical" evidence="8">
    <location>
        <begin position="563"/>
        <end position="582"/>
    </location>
</feature>
<gene>
    <name evidence="10" type="primary">cadA</name>
    <name evidence="10" type="ORF">E3T47_06525</name>
</gene>
<evidence type="ECO:0000256" key="2">
    <source>
        <dbReference type="ARBA" id="ARBA00006024"/>
    </source>
</evidence>
<keyword evidence="8" id="KW-0547">Nucleotide-binding</keyword>
<dbReference type="GO" id="GO:0016887">
    <property type="term" value="F:ATP hydrolysis activity"/>
    <property type="evidence" value="ECO:0007669"/>
    <property type="project" value="InterPro"/>
</dbReference>
<dbReference type="Gene3D" id="2.70.150.10">
    <property type="entry name" value="Calcium-transporting ATPase, cytoplasmic transduction domain A"/>
    <property type="match status" value="1"/>
</dbReference>
<dbReference type="InterPro" id="IPR023298">
    <property type="entry name" value="ATPase_P-typ_TM_dom_sf"/>
</dbReference>
<keyword evidence="8" id="KW-0067">ATP-binding</keyword>
<dbReference type="PROSITE" id="PS00154">
    <property type="entry name" value="ATPASE_E1_E2"/>
    <property type="match status" value="1"/>
</dbReference>
<keyword evidence="6 8" id="KW-1133">Transmembrane helix</keyword>
<name>A0A4R9APT4_9MICO</name>
<dbReference type="SUPFAM" id="SSF81665">
    <property type="entry name" value="Calcium ATPase, transmembrane domain M"/>
    <property type="match status" value="1"/>
</dbReference>
<dbReference type="PRINTS" id="PR00119">
    <property type="entry name" value="CATATPASE"/>
</dbReference>
<evidence type="ECO:0000313" key="10">
    <source>
        <dbReference type="EMBL" id="TFD66817.1"/>
    </source>
</evidence>
<dbReference type="InterPro" id="IPR036412">
    <property type="entry name" value="HAD-like_sf"/>
</dbReference>
<keyword evidence="8" id="KW-1003">Cell membrane</keyword>
<accession>A0A4R9APT4</accession>
<comment type="similarity">
    <text evidence="2 8">Belongs to the cation transport ATPase (P-type) (TC 3.A.3) family. Type IB subfamily.</text>
</comment>
<protein>
    <submittedName>
        <fullName evidence="10">Cadmium-translocating P-type ATPase</fullName>
        <ecNumber evidence="10">3.6.3.3</ecNumber>
    </submittedName>
</protein>
<evidence type="ECO:0000256" key="1">
    <source>
        <dbReference type="ARBA" id="ARBA00004651"/>
    </source>
</evidence>
<keyword evidence="4 8" id="KW-0479">Metal-binding</keyword>
<dbReference type="InterPro" id="IPR059000">
    <property type="entry name" value="ATPase_P-type_domA"/>
</dbReference>
<keyword evidence="5" id="KW-1278">Translocase</keyword>
<feature type="transmembrane region" description="Helical" evidence="8">
    <location>
        <begin position="63"/>
        <end position="81"/>
    </location>
</feature>
<dbReference type="NCBIfam" id="TIGR01512">
    <property type="entry name" value="ATPase-IB2_Cd"/>
    <property type="match status" value="1"/>
</dbReference>
<dbReference type="InterPro" id="IPR023214">
    <property type="entry name" value="HAD_sf"/>
</dbReference>
<dbReference type="SUPFAM" id="SSF81653">
    <property type="entry name" value="Calcium ATPase, transduction domain A"/>
    <property type="match status" value="1"/>
</dbReference>
<dbReference type="EMBL" id="SOHK01000009">
    <property type="protein sequence ID" value="TFD66817.1"/>
    <property type="molecule type" value="Genomic_DNA"/>
</dbReference>
<keyword evidence="3 8" id="KW-0812">Transmembrane</keyword>
<evidence type="ECO:0000256" key="8">
    <source>
        <dbReference type="RuleBase" id="RU362081"/>
    </source>
</evidence>
<keyword evidence="10" id="KW-0378">Hydrolase</keyword>
<evidence type="ECO:0000313" key="11">
    <source>
        <dbReference type="Proteomes" id="UP000298154"/>
    </source>
</evidence>
<reference evidence="10 11" key="1">
    <citation type="submission" date="2019-03" db="EMBL/GenBank/DDBJ databases">
        <title>Genomics of glacier-inhabiting Cryobacterium strains.</title>
        <authorList>
            <person name="Liu Q."/>
            <person name="Xin Y.-H."/>
        </authorList>
    </citation>
    <scope>NUCLEOTIDE SEQUENCE [LARGE SCALE GENOMIC DNA]</scope>
    <source>
        <strain evidence="10 11">Sr36</strain>
    </source>
</reference>
<feature type="transmembrane region" description="Helical" evidence="8">
    <location>
        <begin position="7"/>
        <end position="30"/>
    </location>
</feature>
<dbReference type="SFLD" id="SFLDF00027">
    <property type="entry name" value="p-type_atpase"/>
    <property type="match status" value="1"/>
</dbReference>
<dbReference type="PANTHER" id="PTHR48085:SF5">
    <property type="entry name" value="CADMIUM_ZINC-TRANSPORTING ATPASE HMA4-RELATED"/>
    <property type="match status" value="1"/>
</dbReference>
<dbReference type="NCBIfam" id="TIGR01525">
    <property type="entry name" value="ATPase-IB_hvy"/>
    <property type="match status" value="1"/>
</dbReference>
<feature type="transmembrane region" description="Helical" evidence="8">
    <location>
        <begin position="36"/>
        <end position="56"/>
    </location>
</feature>
<evidence type="ECO:0000256" key="6">
    <source>
        <dbReference type="ARBA" id="ARBA00022989"/>
    </source>
</evidence>
<dbReference type="GO" id="GO:0005886">
    <property type="term" value="C:plasma membrane"/>
    <property type="evidence" value="ECO:0007669"/>
    <property type="project" value="UniProtKB-SubCell"/>
</dbReference>
<dbReference type="InterPro" id="IPR027256">
    <property type="entry name" value="P-typ_ATPase_IB"/>
</dbReference>
<dbReference type="GO" id="GO:0046872">
    <property type="term" value="F:metal ion binding"/>
    <property type="evidence" value="ECO:0007669"/>
    <property type="project" value="UniProtKB-KW"/>
</dbReference>
<dbReference type="GO" id="GO:0005524">
    <property type="term" value="F:ATP binding"/>
    <property type="evidence" value="ECO:0007669"/>
    <property type="project" value="UniProtKB-UniRule"/>
</dbReference>
<dbReference type="Gene3D" id="3.40.50.1000">
    <property type="entry name" value="HAD superfamily/HAD-like"/>
    <property type="match status" value="1"/>
</dbReference>
<comment type="subcellular location">
    <subcellularLocation>
        <location evidence="1">Cell membrane</location>
        <topology evidence="1">Multi-pass membrane protein</topology>
    </subcellularLocation>
</comment>
<dbReference type="AlphaFoldDB" id="A0A4R9APT4"/>
<evidence type="ECO:0000256" key="7">
    <source>
        <dbReference type="ARBA" id="ARBA00023136"/>
    </source>
</evidence>
<dbReference type="InterPro" id="IPR018303">
    <property type="entry name" value="ATPase_P-typ_P_site"/>
</dbReference>
<comment type="caution">
    <text evidence="10">The sequence shown here is derived from an EMBL/GenBank/DDBJ whole genome shotgun (WGS) entry which is preliminary data.</text>
</comment>
<dbReference type="GO" id="GO:0015086">
    <property type="term" value="F:cadmium ion transmembrane transporter activity"/>
    <property type="evidence" value="ECO:0007669"/>
    <property type="project" value="TreeGrafter"/>
</dbReference>
<dbReference type="InterPro" id="IPR023299">
    <property type="entry name" value="ATPase_P-typ_cyto_dom_N"/>
</dbReference>
<evidence type="ECO:0000259" key="9">
    <source>
        <dbReference type="Pfam" id="PF00122"/>
    </source>
</evidence>
<keyword evidence="7 8" id="KW-0472">Membrane</keyword>
<dbReference type="SFLD" id="SFLDS00003">
    <property type="entry name" value="Haloacid_Dehalogenase"/>
    <property type="match status" value="1"/>
</dbReference>
<dbReference type="Gene3D" id="3.40.1110.10">
    <property type="entry name" value="Calcium-transporting ATPase, cytoplasmic domain N"/>
    <property type="match status" value="1"/>
</dbReference>
<dbReference type="Pfam" id="PF00122">
    <property type="entry name" value="E1-E2_ATPase"/>
    <property type="match status" value="1"/>
</dbReference>
<dbReference type="Proteomes" id="UP000298154">
    <property type="component" value="Unassembled WGS sequence"/>
</dbReference>
<organism evidence="10 11">
    <name type="scientific">Cryobacterium ruanii</name>
    <dbReference type="NCBI Taxonomy" id="1259197"/>
    <lineage>
        <taxon>Bacteria</taxon>
        <taxon>Bacillati</taxon>
        <taxon>Actinomycetota</taxon>
        <taxon>Actinomycetes</taxon>
        <taxon>Micrococcales</taxon>
        <taxon>Microbacteriaceae</taxon>
        <taxon>Cryobacterium</taxon>
    </lineage>
</organism>
<dbReference type="SUPFAM" id="SSF56784">
    <property type="entry name" value="HAD-like"/>
    <property type="match status" value="1"/>
</dbReference>
<feature type="domain" description="P-type ATPase A" evidence="9">
    <location>
        <begin position="118"/>
        <end position="218"/>
    </location>
</feature>
<evidence type="ECO:0000256" key="3">
    <source>
        <dbReference type="ARBA" id="ARBA00022692"/>
    </source>
</evidence>
<dbReference type="InterPro" id="IPR051014">
    <property type="entry name" value="Cation_Transport_ATPase_IB"/>
</dbReference>
<dbReference type="SFLD" id="SFLDG00002">
    <property type="entry name" value="C1.7:_P-type_atpase_like"/>
    <property type="match status" value="1"/>
</dbReference>
<dbReference type="OrthoDB" id="7059309at2"/>
<proteinExistence type="inferred from homology"/>
<dbReference type="RefSeq" id="WP_134555336.1">
    <property type="nucleotide sequence ID" value="NZ_SOHK01000009.1"/>
</dbReference>
<dbReference type="InterPro" id="IPR008250">
    <property type="entry name" value="ATPase_P-typ_transduc_dom_A_sf"/>
</dbReference>
<dbReference type="PANTHER" id="PTHR48085">
    <property type="entry name" value="CADMIUM/ZINC-TRANSPORTING ATPASE HMA2-RELATED"/>
    <property type="match status" value="1"/>
</dbReference>
<dbReference type="InterPro" id="IPR001757">
    <property type="entry name" value="P_typ_ATPase"/>
</dbReference>
<dbReference type="InterPro" id="IPR044492">
    <property type="entry name" value="P_typ_ATPase_HD_dom"/>
</dbReference>
<evidence type="ECO:0000256" key="4">
    <source>
        <dbReference type="ARBA" id="ARBA00022723"/>
    </source>
</evidence>
<dbReference type="Pfam" id="PF00702">
    <property type="entry name" value="Hydrolase"/>
    <property type="match status" value="1"/>
</dbReference>
<dbReference type="GO" id="GO:0019829">
    <property type="term" value="F:ATPase-coupled monoatomic cation transmembrane transporter activity"/>
    <property type="evidence" value="ECO:0007669"/>
    <property type="project" value="InterPro"/>
</dbReference>
<evidence type="ECO:0000256" key="5">
    <source>
        <dbReference type="ARBA" id="ARBA00022967"/>
    </source>
</evidence>
<keyword evidence="11" id="KW-1185">Reference proteome</keyword>
<dbReference type="NCBIfam" id="TIGR01494">
    <property type="entry name" value="ATPase_P-type"/>
    <property type="match status" value="1"/>
</dbReference>
<sequence>MTRIPAFALRYPIVAATIAVGLLGLALWAFDAPAAVQWLFSGYGLVIALIEFVGMLRRLRRGSLGIDLLAIIAIVATILVGEYVATLLIGLMLTGGAALEDFAAGRAARELDALLKRAPQIAHRLDPDSGETTDVSATEVRVGDLLLVRPSEIVPVDGNLHSASAAFDESSLTGESLPVERAAGDGVLSGSINGQTAARIVATATAANSQYQRIIALVHEASTSKAPVVRLADRYAIPFTAGSLALAGLAWALSGDPVRFAEVLVVATPCPLLLAAPVAFMGGMSRAARNGIIVKGAGVLEALSRAQTVVFDKTGTLTYGTPAITEVRPEAGFTADELLTLAASAEQYSSHVLAASVIATAHERGLELHVAESASEAATFGVEARLGAGTVRVGKLAFISDGAADATATHLAGGELAIYVSVDGRFAGSIVASDRVRDNARQTVADLARLGVRENLMLTGDARATAQHVAAQVGIVHVRADCLPSDKVEAVRALTRRPVIMVGDGVNDAPVLAVADVGIAMGAKGSTAASESADVVILLDDISRTVRAVRIGKDTVRVALQSIWLGIVLSVLLMVVAAFGLIPATAGAISQEAVDLVTILNALRAIGGRRDVEAARRVRVGAAPIETAAVETAAVETAAVETLGKTDRPVHPVGDRPV</sequence>
<dbReference type="EC" id="3.6.3.3" evidence="10"/>